<dbReference type="Pfam" id="PF00708">
    <property type="entry name" value="Acylphosphatase"/>
    <property type="match status" value="1"/>
</dbReference>
<comment type="similarity">
    <text evidence="1 5">Belongs to the acylphosphatase family.</text>
</comment>
<dbReference type="PANTHER" id="PTHR47268">
    <property type="entry name" value="ACYLPHOSPHATASE"/>
    <property type="match status" value="1"/>
</dbReference>
<dbReference type="Proteomes" id="UP000176377">
    <property type="component" value="Unassembled WGS sequence"/>
</dbReference>
<evidence type="ECO:0000313" key="7">
    <source>
        <dbReference type="EMBL" id="OGG58577.1"/>
    </source>
</evidence>
<reference evidence="7 8" key="1">
    <citation type="journal article" date="2016" name="Nat. Commun.">
        <title>Thousands of microbial genomes shed light on interconnected biogeochemical processes in an aquifer system.</title>
        <authorList>
            <person name="Anantharaman K."/>
            <person name="Brown C.T."/>
            <person name="Hug L.A."/>
            <person name="Sharon I."/>
            <person name="Castelle C.J."/>
            <person name="Probst A.J."/>
            <person name="Thomas B.C."/>
            <person name="Singh A."/>
            <person name="Wilkins M.J."/>
            <person name="Karaoz U."/>
            <person name="Brodie E.L."/>
            <person name="Williams K.H."/>
            <person name="Hubbard S.S."/>
            <person name="Banfield J.F."/>
        </authorList>
    </citation>
    <scope>NUCLEOTIDE SEQUENCE [LARGE SCALE GENOMIC DNA]</scope>
</reference>
<dbReference type="AlphaFoldDB" id="A0A1F6DB80"/>
<accession>A0A1F6DB80</accession>
<dbReference type="GO" id="GO:0003998">
    <property type="term" value="F:acylphosphatase activity"/>
    <property type="evidence" value="ECO:0007669"/>
    <property type="project" value="UniProtKB-EC"/>
</dbReference>
<feature type="active site" evidence="4">
    <location>
        <position position="36"/>
    </location>
</feature>
<comment type="catalytic activity">
    <reaction evidence="3 4">
        <text>an acyl phosphate + H2O = a carboxylate + phosphate + H(+)</text>
        <dbReference type="Rhea" id="RHEA:14965"/>
        <dbReference type="ChEBI" id="CHEBI:15377"/>
        <dbReference type="ChEBI" id="CHEBI:15378"/>
        <dbReference type="ChEBI" id="CHEBI:29067"/>
        <dbReference type="ChEBI" id="CHEBI:43474"/>
        <dbReference type="ChEBI" id="CHEBI:59918"/>
        <dbReference type="EC" id="3.6.1.7"/>
    </reaction>
</comment>
<evidence type="ECO:0000256" key="1">
    <source>
        <dbReference type="ARBA" id="ARBA00005614"/>
    </source>
</evidence>
<keyword evidence="4" id="KW-0378">Hydrolase</keyword>
<gene>
    <name evidence="7" type="ORF">A2765_02540</name>
</gene>
<protein>
    <recommendedName>
        <fullName evidence="2 4">acylphosphatase</fullName>
        <ecNumber evidence="2 4">3.6.1.7</ecNumber>
    </recommendedName>
</protein>
<comment type="caution">
    <text evidence="7">The sequence shown here is derived from an EMBL/GenBank/DDBJ whole genome shotgun (WGS) entry which is preliminary data.</text>
</comment>
<feature type="active site" evidence="4">
    <location>
        <position position="18"/>
    </location>
</feature>
<evidence type="ECO:0000256" key="5">
    <source>
        <dbReference type="RuleBase" id="RU004168"/>
    </source>
</evidence>
<feature type="domain" description="Acylphosphatase-like" evidence="6">
    <location>
        <begin position="3"/>
        <end position="90"/>
    </location>
</feature>
<dbReference type="SUPFAM" id="SSF54975">
    <property type="entry name" value="Acylphosphatase/BLUF domain-like"/>
    <property type="match status" value="1"/>
</dbReference>
<dbReference type="InterPro" id="IPR001792">
    <property type="entry name" value="Acylphosphatase-like_dom"/>
</dbReference>
<dbReference type="InterPro" id="IPR020456">
    <property type="entry name" value="Acylphosphatase"/>
</dbReference>
<dbReference type="EC" id="3.6.1.7" evidence="2 4"/>
<evidence type="ECO:0000259" key="6">
    <source>
        <dbReference type="PROSITE" id="PS51160"/>
    </source>
</evidence>
<evidence type="ECO:0000256" key="2">
    <source>
        <dbReference type="ARBA" id="ARBA00012150"/>
    </source>
</evidence>
<evidence type="ECO:0000256" key="4">
    <source>
        <dbReference type="PROSITE-ProRule" id="PRU00520"/>
    </source>
</evidence>
<dbReference type="PANTHER" id="PTHR47268:SF4">
    <property type="entry name" value="ACYLPHOSPHATASE"/>
    <property type="match status" value="1"/>
</dbReference>
<dbReference type="InterPro" id="IPR036046">
    <property type="entry name" value="Acylphosphatase-like_dom_sf"/>
</dbReference>
<dbReference type="PROSITE" id="PS51160">
    <property type="entry name" value="ACYLPHOSPHATASE_3"/>
    <property type="match status" value="1"/>
</dbReference>
<dbReference type="EMBL" id="MFLA01000032">
    <property type="protein sequence ID" value="OGG58577.1"/>
    <property type="molecule type" value="Genomic_DNA"/>
</dbReference>
<evidence type="ECO:0000256" key="3">
    <source>
        <dbReference type="ARBA" id="ARBA00047645"/>
    </source>
</evidence>
<proteinExistence type="inferred from homology"/>
<name>A0A1F6DB80_9BACT</name>
<dbReference type="Gene3D" id="3.30.70.100">
    <property type="match status" value="1"/>
</dbReference>
<organism evidence="7 8">
    <name type="scientific">Candidatus Kaiserbacteria bacterium RIFCSPHIGHO2_01_FULL_56_24</name>
    <dbReference type="NCBI Taxonomy" id="1798487"/>
    <lineage>
        <taxon>Bacteria</taxon>
        <taxon>Candidatus Kaiseribacteriota</taxon>
    </lineage>
</organism>
<sequence length="90" mass="10391">MEEFHAIVSGRVQMVMFRDFTQRHARRFGVVGTVHNLANGMVEIVAQGSQASLELFLRDLRKGPLLAKVKEVNVEWREPQKIFDSFDIVY</sequence>
<evidence type="ECO:0000313" key="8">
    <source>
        <dbReference type="Proteomes" id="UP000176377"/>
    </source>
</evidence>